<dbReference type="Proteomes" id="UP000608522">
    <property type="component" value="Unassembled WGS sequence"/>
</dbReference>
<dbReference type="RefSeq" id="WP_398430460.1">
    <property type="nucleotide sequence ID" value="NZ_JBIRRI010000027.1"/>
</dbReference>
<reference evidence="2" key="1">
    <citation type="submission" date="2023-07" db="EMBL/GenBank/DDBJ databases">
        <title>Whole genome shotgun sequence of Streptomyces spororaveus NBRC 15456.</title>
        <authorList>
            <person name="Komaki H."/>
            <person name="Tamura T."/>
        </authorList>
    </citation>
    <scope>NUCLEOTIDE SEQUENCE [LARGE SCALE GENOMIC DNA]</scope>
    <source>
        <strain evidence="2">NBRC 15456</strain>
    </source>
</reference>
<name>A0ABQ3T3E8_9ACTN</name>
<gene>
    <name evidence="1" type="ORF">Sspor_04630</name>
</gene>
<evidence type="ECO:0000313" key="2">
    <source>
        <dbReference type="Proteomes" id="UP000608522"/>
    </source>
</evidence>
<proteinExistence type="predicted"/>
<keyword evidence="2" id="KW-1185">Reference proteome</keyword>
<organism evidence="1 2">
    <name type="scientific">Streptomyces spororaveus</name>
    <dbReference type="NCBI Taxonomy" id="284039"/>
    <lineage>
        <taxon>Bacteria</taxon>
        <taxon>Bacillati</taxon>
        <taxon>Actinomycetota</taxon>
        <taxon>Actinomycetes</taxon>
        <taxon>Kitasatosporales</taxon>
        <taxon>Streptomycetaceae</taxon>
        <taxon>Streptomyces</taxon>
    </lineage>
</organism>
<sequence>MRLVADGATPTSRLVLVQDLETDDGYAFELASPLFLAAGDRVAFEDGGFVVVQASGVRLSPAGDWSTRCGPGSLRRR</sequence>
<evidence type="ECO:0000313" key="1">
    <source>
        <dbReference type="EMBL" id="GHI74902.1"/>
    </source>
</evidence>
<protein>
    <submittedName>
        <fullName evidence="1">Uncharacterized protein</fullName>
    </submittedName>
</protein>
<accession>A0ABQ3T3E8</accession>
<comment type="caution">
    <text evidence="1">The sequence shown here is derived from an EMBL/GenBank/DDBJ whole genome shotgun (WGS) entry which is preliminary data.</text>
</comment>
<dbReference type="EMBL" id="BNED01000003">
    <property type="protein sequence ID" value="GHI74902.1"/>
    <property type="molecule type" value="Genomic_DNA"/>
</dbReference>